<dbReference type="OrthoDB" id="2802106at2759"/>
<feature type="non-terminal residue" evidence="1">
    <location>
        <position position="77"/>
    </location>
</feature>
<dbReference type="EMBL" id="KZ857504">
    <property type="protein sequence ID" value="RDX41694.1"/>
    <property type="molecule type" value="Genomic_DNA"/>
</dbReference>
<keyword evidence="2" id="KW-1185">Reference proteome</keyword>
<accession>A0A371CN22</accession>
<gene>
    <name evidence="1" type="ORF">OH76DRAFT_1327641</name>
</gene>
<dbReference type="Proteomes" id="UP000256964">
    <property type="component" value="Unassembled WGS sequence"/>
</dbReference>
<reference evidence="1 2" key="1">
    <citation type="journal article" date="2018" name="Biotechnol. Biofuels">
        <title>Integrative visual omics of the white-rot fungus Polyporus brumalis exposes the biotechnological potential of its oxidative enzymes for delignifying raw plant biomass.</title>
        <authorList>
            <person name="Miyauchi S."/>
            <person name="Rancon A."/>
            <person name="Drula E."/>
            <person name="Hage H."/>
            <person name="Chaduli D."/>
            <person name="Favel A."/>
            <person name="Grisel S."/>
            <person name="Henrissat B."/>
            <person name="Herpoel-Gimbert I."/>
            <person name="Ruiz-Duenas F.J."/>
            <person name="Chevret D."/>
            <person name="Hainaut M."/>
            <person name="Lin J."/>
            <person name="Wang M."/>
            <person name="Pangilinan J."/>
            <person name="Lipzen A."/>
            <person name="Lesage-Meessen L."/>
            <person name="Navarro D."/>
            <person name="Riley R."/>
            <person name="Grigoriev I.V."/>
            <person name="Zhou S."/>
            <person name="Raouche S."/>
            <person name="Rosso M.N."/>
        </authorList>
    </citation>
    <scope>NUCLEOTIDE SEQUENCE [LARGE SCALE GENOMIC DNA]</scope>
    <source>
        <strain evidence="1 2">BRFM 1820</strain>
    </source>
</reference>
<feature type="non-terminal residue" evidence="1">
    <location>
        <position position="1"/>
    </location>
</feature>
<proteinExistence type="predicted"/>
<organism evidence="1 2">
    <name type="scientific">Lentinus brumalis</name>
    <dbReference type="NCBI Taxonomy" id="2498619"/>
    <lineage>
        <taxon>Eukaryota</taxon>
        <taxon>Fungi</taxon>
        <taxon>Dikarya</taxon>
        <taxon>Basidiomycota</taxon>
        <taxon>Agaricomycotina</taxon>
        <taxon>Agaricomycetes</taxon>
        <taxon>Polyporales</taxon>
        <taxon>Polyporaceae</taxon>
        <taxon>Lentinus</taxon>
    </lineage>
</organism>
<protein>
    <submittedName>
        <fullName evidence="1">Uncharacterized protein</fullName>
    </submittedName>
</protein>
<dbReference type="STRING" id="139420.A0A371CN22"/>
<name>A0A371CN22_9APHY</name>
<dbReference type="AlphaFoldDB" id="A0A371CN22"/>
<evidence type="ECO:0000313" key="2">
    <source>
        <dbReference type="Proteomes" id="UP000256964"/>
    </source>
</evidence>
<sequence length="77" mass="8561">NPDRAVAQGLEWECPPVVVFIDDVSGNTSKQWNVHYSCYMSNGGLPRTDLEQDANIHFVATSPYASPMEMIEAVCEE</sequence>
<evidence type="ECO:0000313" key="1">
    <source>
        <dbReference type="EMBL" id="RDX41694.1"/>
    </source>
</evidence>